<name>A0AAD4QP00_9AGAM</name>
<gene>
    <name evidence="3" type="ORF">B0F90DRAFT_289432</name>
</gene>
<keyword evidence="1" id="KW-1133">Transmembrane helix</keyword>
<organism evidence="3 4">
    <name type="scientific">Multifurca ochricompacta</name>
    <dbReference type="NCBI Taxonomy" id="376703"/>
    <lineage>
        <taxon>Eukaryota</taxon>
        <taxon>Fungi</taxon>
        <taxon>Dikarya</taxon>
        <taxon>Basidiomycota</taxon>
        <taxon>Agaricomycotina</taxon>
        <taxon>Agaricomycetes</taxon>
        <taxon>Russulales</taxon>
        <taxon>Russulaceae</taxon>
        <taxon>Multifurca</taxon>
    </lineage>
</organism>
<comment type="caution">
    <text evidence="3">The sequence shown here is derived from an EMBL/GenBank/DDBJ whole genome shotgun (WGS) entry which is preliminary data.</text>
</comment>
<feature type="domain" description="Fungal STAND N-terminal Goodbye" evidence="2">
    <location>
        <begin position="15"/>
        <end position="110"/>
    </location>
</feature>
<keyword evidence="4" id="KW-1185">Reference proteome</keyword>
<dbReference type="AlphaFoldDB" id="A0AAD4QP00"/>
<dbReference type="Pfam" id="PF17109">
    <property type="entry name" value="Goodbye"/>
    <property type="match status" value="1"/>
</dbReference>
<dbReference type="EMBL" id="WTXG01000013">
    <property type="protein sequence ID" value="KAI0301694.1"/>
    <property type="molecule type" value="Genomic_DNA"/>
</dbReference>
<reference evidence="3" key="1">
    <citation type="journal article" date="2022" name="New Phytol.">
        <title>Evolutionary transition to the ectomycorrhizal habit in the genomes of a hyperdiverse lineage of mushroom-forming fungi.</title>
        <authorList>
            <person name="Looney B."/>
            <person name="Miyauchi S."/>
            <person name="Morin E."/>
            <person name="Drula E."/>
            <person name="Courty P.E."/>
            <person name="Kohler A."/>
            <person name="Kuo A."/>
            <person name="LaButti K."/>
            <person name="Pangilinan J."/>
            <person name="Lipzen A."/>
            <person name="Riley R."/>
            <person name="Andreopoulos W."/>
            <person name="He G."/>
            <person name="Johnson J."/>
            <person name="Nolan M."/>
            <person name="Tritt A."/>
            <person name="Barry K.W."/>
            <person name="Grigoriev I.V."/>
            <person name="Nagy L.G."/>
            <person name="Hibbett D."/>
            <person name="Henrissat B."/>
            <person name="Matheny P.B."/>
            <person name="Labbe J."/>
            <person name="Martin F.M."/>
        </authorList>
    </citation>
    <scope>NUCLEOTIDE SEQUENCE</scope>
    <source>
        <strain evidence="3">BPL690</strain>
    </source>
</reference>
<dbReference type="InterPro" id="IPR031350">
    <property type="entry name" value="Goodbye_dom"/>
</dbReference>
<proteinExistence type="predicted"/>
<protein>
    <recommendedName>
        <fullName evidence="2">Fungal STAND N-terminal Goodbye domain-containing protein</fullName>
    </recommendedName>
</protein>
<keyword evidence="1" id="KW-0472">Membrane</keyword>
<evidence type="ECO:0000313" key="4">
    <source>
        <dbReference type="Proteomes" id="UP001203297"/>
    </source>
</evidence>
<keyword evidence="1" id="KW-0812">Transmembrane</keyword>
<sequence length="121" mass="13399">MSQVHAPTAHFQFIFDSALKAYKKKTKKDLVTHPLAAQLQSCDSPTEVLAILQSQIHQFDQFRGSREKWEKWLNPTVNVLYAFSATLGEGVGLVFSPAKVIFAGICVLLVLGMLAQAKKPL</sequence>
<dbReference type="Proteomes" id="UP001203297">
    <property type="component" value="Unassembled WGS sequence"/>
</dbReference>
<evidence type="ECO:0000259" key="2">
    <source>
        <dbReference type="Pfam" id="PF17109"/>
    </source>
</evidence>
<evidence type="ECO:0000256" key="1">
    <source>
        <dbReference type="SAM" id="Phobius"/>
    </source>
</evidence>
<feature type="transmembrane region" description="Helical" evidence="1">
    <location>
        <begin position="100"/>
        <end position="117"/>
    </location>
</feature>
<accession>A0AAD4QP00</accession>
<evidence type="ECO:0000313" key="3">
    <source>
        <dbReference type="EMBL" id="KAI0301694.1"/>
    </source>
</evidence>